<reference evidence="4" key="1">
    <citation type="submission" date="2022-04" db="EMBL/GenBank/DDBJ databases">
        <title>Carnegiea gigantea Genome sequencing and assembly v2.</title>
        <authorList>
            <person name="Copetti D."/>
            <person name="Sanderson M.J."/>
            <person name="Burquez A."/>
            <person name="Wojciechowski M.F."/>
        </authorList>
    </citation>
    <scope>NUCLEOTIDE SEQUENCE</scope>
    <source>
        <strain evidence="4">SGP5-SGP5p</strain>
        <tissue evidence="4">Aerial part</tissue>
    </source>
</reference>
<proteinExistence type="predicted"/>
<accession>A0A9Q1JLV8</accession>
<feature type="domain" description="Myb/SANT-like" evidence="2">
    <location>
        <begin position="164"/>
        <end position="245"/>
    </location>
</feature>
<dbReference type="OrthoDB" id="1699974at2759"/>
<sequence length="291" mass="34177">MREKKLKPKLKCLKFHVNLVSIDIDRENYINSLLLCGDKHCIDQIRMSPIAFFRLCEALERKLLFVSTMNMSVKEQVLMFLHLIGHNVRFRAIGGRFFRSTWSIHTYFHAVLQAILKLYPESPEESPAAMDARRESEDRGEETETTWKKGKMKEVNEAKKTQFRWSKSMSKELLTFLANEVQKGNRPNNSFKSSSYVAPANAISKKFDVKCSPEHIDNHLSIVKNAWVVISKLRDKDSVVSFNRRIQLMRSILTRKLICMMKWPLWLERMLLEEAVPSHLMMLRYTHMVIR</sequence>
<dbReference type="EMBL" id="JAKOGI010001987">
    <property type="protein sequence ID" value="KAJ8423350.1"/>
    <property type="molecule type" value="Genomic_DNA"/>
</dbReference>
<dbReference type="Pfam" id="PF12776">
    <property type="entry name" value="Myb_DNA-bind_3"/>
    <property type="match status" value="1"/>
</dbReference>
<organism evidence="4 5">
    <name type="scientific">Carnegiea gigantea</name>
    <dbReference type="NCBI Taxonomy" id="171969"/>
    <lineage>
        <taxon>Eukaryota</taxon>
        <taxon>Viridiplantae</taxon>
        <taxon>Streptophyta</taxon>
        <taxon>Embryophyta</taxon>
        <taxon>Tracheophyta</taxon>
        <taxon>Spermatophyta</taxon>
        <taxon>Magnoliopsida</taxon>
        <taxon>eudicotyledons</taxon>
        <taxon>Gunneridae</taxon>
        <taxon>Pentapetalae</taxon>
        <taxon>Caryophyllales</taxon>
        <taxon>Cactineae</taxon>
        <taxon>Cactaceae</taxon>
        <taxon>Cactoideae</taxon>
        <taxon>Echinocereeae</taxon>
        <taxon>Carnegiea</taxon>
    </lineage>
</organism>
<dbReference type="Proteomes" id="UP001153076">
    <property type="component" value="Unassembled WGS sequence"/>
</dbReference>
<dbReference type="PANTHER" id="PTHR46929:SF23">
    <property type="entry name" value="L10-INTERACTING MYB DOMAIN-CONTAINING PROTEIN-LIKE"/>
    <property type="match status" value="1"/>
</dbReference>
<dbReference type="PANTHER" id="PTHR46929">
    <property type="entry name" value="EXPRESSED PROTEIN"/>
    <property type="match status" value="1"/>
</dbReference>
<feature type="domain" description="DUF8040" evidence="3">
    <location>
        <begin position="27"/>
        <end position="117"/>
    </location>
</feature>
<evidence type="ECO:0000256" key="1">
    <source>
        <dbReference type="SAM" id="MobiDB-lite"/>
    </source>
</evidence>
<evidence type="ECO:0000259" key="3">
    <source>
        <dbReference type="Pfam" id="PF26138"/>
    </source>
</evidence>
<name>A0A9Q1JLV8_9CARY</name>
<evidence type="ECO:0000259" key="2">
    <source>
        <dbReference type="Pfam" id="PF12776"/>
    </source>
</evidence>
<protein>
    <submittedName>
        <fullName evidence="4">Uncharacterized protein</fullName>
    </submittedName>
</protein>
<keyword evidence="5" id="KW-1185">Reference proteome</keyword>
<dbReference type="InterPro" id="IPR024752">
    <property type="entry name" value="Myb/SANT-like_dom"/>
</dbReference>
<evidence type="ECO:0000313" key="4">
    <source>
        <dbReference type="EMBL" id="KAJ8423350.1"/>
    </source>
</evidence>
<dbReference type="Pfam" id="PF26138">
    <property type="entry name" value="DUF8040"/>
    <property type="match status" value="1"/>
</dbReference>
<comment type="caution">
    <text evidence="4">The sequence shown here is derived from an EMBL/GenBank/DDBJ whole genome shotgun (WGS) entry which is preliminary data.</text>
</comment>
<gene>
    <name evidence="4" type="ORF">Cgig2_026110</name>
</gene>
<dbReference type="InterPro" id="IPR058353">
    <property type="entry name" value="DUF8040"/>
</dbReference>
<feature type="region of interest" description="Disordered" evidence="1">
    <location>
        <begin position="126"/>
        <end position="149"/>
    </location>
</feature>
<evidence type="ECO:0000313" key="5">
    <source>
        <dbReference type="Proteomes" id="UP001153076"/>
    </source>
</evidence>
<dbReference type="AlphaFoldDB" id="A0A9Q1JLV8"/>